<evidence type="ECO:0000313" key="2">
    <source>
        <dbReference type="Proteomes" id="UP000305888"/>
    </source>
</evidence>
<geneLocation type="plasmid" evidence="2">
    <name>pd4m1a</name>
</geneLocation>
<reference evidence="1 2" key="1">
    <citation type="submission" date="2019-06" db="EMBL/GenBank/DDBJ databases">
        <title>Genome sequence of Rhodobacteraceae bacterium D4M1.</title>
        <authorList>
            <person name="Cao J."/>
        </authorList>
    </citation>
    <scope>NUCLEOTIDE SEQUENCE [LARGE SCALE GENOMIC DNA]</scope>
    <source>
        <strain evidence="1 2">D4M1</strain>
        <plasmid evidence="2">pd4m1a</plasmid>
    </source>
</reference>
<evidence type="ECO:0000313" key="1">
    <source>
        <dbReference type="EMBL" id="QDL94203.1"/>
    </source>
</evidence>
<proteinExistence type="predicted"/>
<dbReference type="Proteomes" id="UP000305888">
    <property type="component" value="Plasmid pD4M1A"/>
</dbReference>
<accession>A0A5B8G5F6</accession>
<dbReference type="EMBL" id="CP040819">
    <property type="protein sequence ID" value="QDL94203.1"/>
    <property type="molecule type" value="Genomic_DNA"/>
</dbReference>
<dbReference type="AlphaFoldDB" id="A0A5B8G5F6"/>
<sequence length="129" mass="14106">MKTILTPVAPGELIDKITILRLKASRIGAGEARANVCRELALLEDTCAAHVPPGDALARLTEALAGVNAELWDIEDAIRDCERRADFGPDFIALARAVYRTNDRRAALKREINLALGSDIVEEKSYTAY</sequence>
<dbReference type="InterPro" id="IPR046163">
    <property type="entry name" value="DUF6165"/>
</dbReference>
<dbReference type="OrthoDB" id="9155693at2"/>
<gene>
    <name evidence="1" type="ORF">FDP22_20330</name>
</gene>
<dbReference type="RefSeq" id="WP_138578102.1">
    <property type="nucleotide sequence ID" value="NZ_CP040819.1"/>
</dbReference>
<dbReference type="KEGG" id="ppru:FDP22_20330"/>
<name>A0A5B8G5F6_9RHOB</name>
<protein>
    <submittedName>
        <fullName evidence="1">Uncharacterized protein</fullName>
    </submittedName>
</protein>
<dbReference type="Pfam" id="PF19662">
    <property type="entry name" value="DUF6165"/>
    <property type="match status" value="1"/>
</dbReference>
<organism evidence="1 2">
    <name type="scientific">Paroceanicella profunda</name>
    <dbReference type="NCBI Taxonomy" id="2579971"/>
    <lineage>
        <taxon>Bacteria</taxon>
        <taxon>Pseudomonadati</taxon>
        <taxon>Pseudomonadota</taxon>
        <taxon>Alphaproteobacteria</taxon>
        <taxon>Rhodobacterales</taxon>
        <taxon>Paracoccaceae</taxon>
        <taxon>Paroceanicella</taxon>
    </lineage>
</organism>
<keyword evidence="2" id="KW-1185">Reference proteome</keyword>
<keyword evidence="1" id="KW-0614">Plasmid</keyword>